<organism evidence="2 3">
    <name type="scientific">Cellulophaga phage phi14:2</name>
    <dbReference type="NCBI Taxonomy" id="1327990"/>
    <lineage>
        <taxon>Viruses</taxon>
        <taxon>Duplodnaviria</taxon>
        <taxon>Heunggongvirae</taxon>
        <taxon>Uroviricota</taxon>
        <taxon>Caudoviricetes</taxon>
        <taxon>Crassvirales</taxon>
        <taxon>Steigviridae</taxon>
        <taxon>Asinivirinae</taxon>
        <taxon>Akihdevirus</taxon>
        <taxon>Akihdevirus balticus</taxon>
    </lineage>
</organism>
<dbReference type="Proteomes" id="UP000014725">
    <property type="component" value="Segment"/>
</dbReference>
<sequence length="209" mass="24257">MKMEYSQIVLAIISALSGGALATYLTFKLGSRKQEESEFSTLVSQYKELTESYKLEVVELRKEVQQIRIDLNFKENEVIQLRNQLMIFESSHVDVPVPIWLKDTEGKMLFLNDEYEKAVLNPSNKTRADYLGKKDIEVWGQEVGSKFYNNDKEVMRKKHSVQFIEQWEGDNGVVYEGRVIKYPRFLNRTVIGIGGIIIESTIHKKQDKL</sequence>
<proteinExistence type="predicted"/>
<feature type="coiled-coil region" evidence="1">
    <location>
        <begin position="43"/>
        <end position="84"/>
    </location>
</feature>
<protein>
    <submittedName>
        <fullName evidence="2">PAS domain-containing protein</fullName>
    </submittedName>
</protein>
<dbReference type="KEGG" id="vg:16797446"/>
<dbReference type="GeneID" id="16797446"/>
<dbReference type="EMBL" id="KC821624">
    <property type="protein sequence ID" value="AGO48967.1"/>
    <property type="molecule type" value="Genomic_DNA"/>
</dbReference>
<reference evidence="2 3" key="1">
    <citation type="journal article" date="2013" name="Proc. Natl. Acad. Sci. U.S.A.">
        <title>Twelve previously unknown phage genera are ubiquitous in global oceans.</title>
        <authorList>
            <person name="Holmfeldt K."/>
            <person name="Solonenko N."/>
            <person name="Shah M."/>
            <person name="Corrier K."/>
            <person name="Riemann L."/>
            <person name="Verberkmoes N.C."/>
            <person name="Sullivan M.B."/>
        </authorList>
    </citation>
    <scope>NUCLEOTIDE SEQUENCE [LARGE SCALE GENOMIC DNA]</scope>
    <source>
        <strain evidence="2">Phi14:2</strain>
    </source>
</reference>
<keyword evidence="1" id="KW-0175">Coiled coil</keyword>
<dbReference type="InterPro" id="IPR035965">
    <property type="entry name" value="PAS-like_dom_sf"/>
</dbReference>
<accession>S0A3G0</accession>
<name>S0A3G0_9CAUD</name>
<dbReference type="Gene3D" id="3.30.450.20">
    <property type="entry name" value="PAS domain"/>
    <property type="match status" value="1"/>
</dbReference>
<reference evidence="3" key="2">
    <citation type="submission" date="2013-03" db="EMBL/GenBank/DDBJ databases">
        <title>The Cellulophaga phages: a novel, diverse, and globally ubiquitous model system.</title>
        <authorList>
            <person name="Holmfeldt K."/>
            <person name="Solonenko N."/>
            <person name="Shah M."/>
            <person name="Corrier K."/>
            <person name="Riemann L."/>
            <person name="VerBerkmoes N.C."/>
            <person name="Sullivan M.B."/>
        </authorList>
    </citation>
    <scope>NUCLEOTIDE SEQUENCE [LARGE SCALE GENOMIC DNA]</scope>
</reference>
<evidence type="ECO:0000313" key="2">
    <source>
        <dbReference type="EMBL" id="AGO48967.1"/>
    </source>
</evidence>
<gene>
    <name evidence="2" type="ORF">Phi14:2_gp089</name>
</gene>
<evidence type="ECO:0000256" key="1">
    <source>
        <dbReference type="SAM" id="Coils"/>
    </source>
</evidence>
<dbReference type="SUPFAM" id="SSF55785">
    <property type="entry name" value="PYP-like sensor domain (PAS domain)"/>
    <property type="match status" value="1"/>
</dbReference>
<evidence type="ECO:0000313" key="3">
    <source>
        <dbReference type="Proteomes" id="UP000014725"/>
    </source>
</evidence>
<keyword evidence="3" id="KW-1185">Reference proteome</keyword>